<evidence type="ECO:0000313" key="2">
    <source>
        <dbReference type="EMBL" id="CAG2161348.1"/>
    </source>
</evidence>
<gene>
    <name evidence="2" type="ORF">LMG26411_08173</name>
</gene>
<dbReference type="EMBL" id="CAJPVI010000132">
    <property type="protein sequence ID" value="CAG2161348.1"/>
    <property type="molecule type" value="Genomic_DNA"/>
</dbReference>
<name>A0ABN7QFA3_9BURK</name>
<sequence>MRLHEVRSYSPLKHPFVLYGIAALTATLMRNDIEMTGEGDMKRLLQACIATLVLGGCAYVGPPSAMGVPCANRAQCDTYWQRAQAWVAMNSRYRIQIATDVVLQTYGSRDMELAYYITRVVNSDGSATIVVDATCGNMFGCATDPAAAKSDFRRFVVQSNIPASSQPLVTSPPAAPQPPGSSQMTPVRQPTVVAKPSPGPFSNMAEALALKDMCTPVGYALLIETGHDGDTYRVNCMGGMTKEYACAGQSCSPAR</sequence>
<evidence type="ECO:0008006" key="4">
    <source>
        <dbReference type="Google" id="ProtNLM"/>
    </source>
</evidence>
<proteinExistence type="predicted"/>
<dbReference type="Proteomes" id="UP000672657">
    <property type="component" value="Unassembled WGS sequence"/>
</dbReference>
<organism evidence="2 3">
    <name type="scientific">Cupriavidus numazuensis</name>
    <dbReference type="NCBI Taxonomy" id="221992"/>
    <lineage>
        <taxon>Bacteria</taxon>
        <taxon>Pseudomonadati</taxon>
        <taxon>Pseudomonadota</taxon>
        <taxon>Betaproteobacteria</taxon>
        <taxon>Burkholderiales</taxon>
        <taxon>Burkholderiaceae</taxon>
        <taxon>Cupriavidus</taxon>
    </lineage>
</organism>
<reference evidence="2 3" key="1">
    <citation type="submission" date="2021-03" db="EMBL/GenBank/DDBJ databases">
        <authorList>
            <person name="Peeters C."/>
        </authorList>
    </citation>
    <scope>NUCLEOTIDE SEQUENCE [LARGE SCALE GENOMIC DNA]</scope>
    <source>
        <strain evidence="2 3">LMG 26411</strain>
    </source>
</reference>
<keyword evidence="3" id="KW-1185">Reference proteome</keyword>
<dbReference type="RefSeq" id="WP_211958849.1">
    <property type="nucleotide sequence ID" value="NZ_CAJPVI010000132.1"/>
</dbReference>
<accession>A0ABN7QFA3</accession>
<evidence type="ECO:0000256" key="1">
    <source>
        <dbReference type="SAM" id="MobiDB-lite"/>
    </source>
</evidence>
<comment type="caution">
    <text evidence="2">The sequence shown here is derived from an EMBL/GenBank/DDBJ whole genome shotgun (WGS) entry which is preliminary data.</text>
</comment>
<evidence type="ECO:0000313" key="3">
    <source>
        <dbReference type="Proteomes" id="UP000672657"/>
    </source>
</evidence>
<feature type="region of interest" description="Disordered" evidence="1">
    <location>
        <begin position="164"/>
        <end position="187"/>
    </location>
</feature>
<protein>
    <recommendedName>
        <fullName evidence="4">Lipoprotein</fullName>
    </recommendedName>
</protein>